<keyword evidence="4" id="KW-1185">Reference proteome</keyword>
<dbReference type="PANTHER" id="PTHR43648">
    <property type="entry name" value="ELECTRON TRANSFER FLAVOPROTEIN BETA SUBUNIT LYSINE METHYLTRANSFERASE"/>
    <property type="match status" value="1"/>
</dbReference>
<gene>
    <name evidence="3" type="ORF">F4553_003095</name>
</gene>
<comment type="caution">
    <text evidence="3">The sequence shown here is derived from an EMBL/GenBank/DDBJ whole genome shotgun (WGS) entry which is preliminary data.</text>
</comment>
<sequence>MTSAEAFVREHTFLTTVPFLPEMKMYLTDEAIPLWEKTEEVTGGPGLAPPFWAFPWAGGQALARHILDNPALVAGRRVLDLASGSGLVAVAAARSGASHVIANEIDGYADAAIALNAEVNGVQIERRLEDLLDRPASDFDAEVVLAGDVFYNREMTRRMLAFLQRCKEAGAIALAGDPGRAYLPRDHFDLVAEYDVPVIRDLEDTDIKRTTVWRLR</sequence>
<keyword evidence="1" id="KW-0489">Methyltransferase</keyword>
<evidence type="ECO:0000256" key="1">
    <source>
        <dbReference type="ARBA" id="ARBA00022603"/>
    </source>
</evidence>
<name>A0A841BQU3_9ACTN</name>
<dbReference type="CDD" id="cd02440">
    <property type="entry name" value="AdoMet_MTases"/>
    <property type="match status" value="1"/>
</dbReference>
<dbReference type="EMBL" id="JACHMN010000002">
    <property type="protein sequence ID" value="MBB5869716.1"/>
    <property type="molecule type" value="Genomic_DNA"/>
</dbReference>
<dbReference type="GO" id="GO:0032259">
    <property type="term" value="P:methylation"/>
    <property type="evidence" value="ECO:0007669"/>
    <property type="project" value="UniProtKB-KW"/>
</dbReference>
<dbReference type="InterPro" id="IPR029063">
    <property type="entry name" value="SAM-dependent_MTases_sf"/>
</dbReference>
<proteinExistence type="predicted"/>
<organism evidence="3 4">
    <name type="scientific">Allocatelliglobosispora scoriae</name>
    <dbReference type="NCBI Taxonomy" id="643052"/>
    <lineage>
        <taxon>Bacteria</taxon>
        <taxon>Bacillati</taxon>
        <taxon>Actinomycetota</taxon>
        <taxon>Actinomycetes</taxon>
        <taxon>Micromonosporales</taxon>
        <taxon>Micromonosporaceae</taxon>
        <taxon>Allocatelliglobosispora</taxon>
    </lineage>
</organism>
<accession>A0A841BQU3</accession>
<evidence type="ECO:0000256" key="2">
    <source>
        <dbReference type="ARBA" id="ARBA00022679"/>
    </source>
</evidence>
<dbReference type="AlphaFoldDB" id="A0A841BQU3"/>
<keyword evidence="2" id="KW-0808">Transferase</keyword>
<dbReference type="Proteomes" id="UP000587527">
    <property type="component" value="Unassembled WGS sequence"/>
</dbReference>
<dbReference type="Pfam" id="PF06325">
    <property type="entry name" value="PrmA"/>
    <property type="match status" value="1"/>
</dbReference>
<reference evidence="3 4" key="1">
    <citation type="submission" date="2020-08" db="EMBL/GenBank/DDBJ databases">
        <title>Sequencing the genomes of 1000 actinobacteria strains.</title>
        <authorList>
            <person name="Klenk H.-P."/>
        </authorList>
    </citation>
    <scope>NUCLEOTIDE SEQUENCE [LARGE SCALE GENOMIC DNA]</scope>
    <source>
        <strain evidence="3 4">DSM 45362</strain>
    </source>
</reference>
<dbReference type="InterPro" id="IPR050078">
    <property type="entry name" value="Ribosomal_L11_MeTrfase_PrmA"/>
</dbReference>
<dbReference type="Gene3D" id="3.40.50.150">
    <property type="entry name" value="Vaccinia Virus protein VP39"/>
    <property type="match status" value="1"/>
</dbReference>
<evidence type="ECO:0000313" key="4">
    <source>
        <dbReference type="Proteomes" id="UP000587527"/>
    </source>
</evidence>
<dbReference type="PANTHER" id="PTHR43648:SF1">
    <property type="entry name" value="ELECTRON TRANSFER FLAVOPROTEIN BETA SUBUNIT LYSINE METHYLTRANSFERASE"/>
    <property type="match status" value="1"/>
</dbReference>
<evidence type="ECO:0000313" key="3">
    <source>
        <dbReference type="EMBL" id="MBB5869716.1"/>
    </source>
</evidence>
<dbReference type="SUPFAM" id="SSF53335">
    <property type="entry name" value="S-adenosyl-L-methionine-dependent methyltransferases"/>
    <property type="match status" value="1"/>
</dbReference>
<dbReference type="GO" id="GO:0016279">
    <property type="term" value="F:protein-lysine N-methyltransferase activity"/>
    <property type="evidence" value="ECO:0007669"/>
    <property type="project" value="TreeGrafter"/>
</dbReference>
<dbReference type="RefSeq" id="WP_184836529.1">
    <property type="nucleotide sequence ID" value="NZ_JACHMN010000002.1"/>
</dbReference>
<protein>
    <submittedName>
        <fullName evidence="3">Putative nicotinamide N-methyase</fullName>
    </submittedName>
</protein>